<dbReference type="Proteomes" id="UP001161757">
    <property type="component" value="Unassembled WGS sequence"/>
</dbReference>
<name>A0AAN6IUC8_EXODE</name>
<feature type="region of interest" description="Disordered" evidence="1">
    <location>
        <begin position="33"/>
        <end position="52"/>
    </location>
</feature>
<feature type="compositionally biased region" description="Low complexity" evidence="1">
    <location>
        <begin position="286"/>
        <end position="299"/>
    </location>
</feature>
<feature type="compositionally biased region" description="Basic residues" evidence="1">
    <location>
        <begin position="322"/>
        <end position="333"/>
    </location>
</feature>
<feature type="compositionally biased region" description="Basic and acidic residues" evidence="1">
    <location>
        <begin position="191"/>
        <end position="202"/>
    </location>
</feature>
<feature type="compositionally biased region" description="Basic and acidic residues" evidence="1">
    <location>
        <begin position="160"/>
        <end position="178"/>
    </location>
</feature>
<feature type="region of interest" description="Disordered" evidence="1">
    <location>
        <begin position="65"/>
        <end position="376"/>
    </location>
</feature>
<feature type="compositionally biased region" description="Acidic residues" evidence="1">
    <location>
        <begin position="362"/>
        <end position="376"/>
    </location>
</feature>
<proteinExistence type="predicted"/>
<feature type="compositionally biased region" description="Basic and acidic residues" evidence="1">
    <location>
        <begin position="233"/>
        <end position="242"/>
    </location>
</feature>
<sequence>MSNSANVDDDDEYIAKLLAEDARKSSLRYASAGTYGLTPRRPPNAGPKPNTRFLKTLVREVDSHNAALKKKEELEARMRLRRLQEGPGRDTDKSNSTGGGDDDSHSRRRHQHHHRRKSSGERYRRRTSPDGAEDHDRRRRHRHSRHEDDKRERNRRRSRSPADRDRDHDLDDEREHGHGHSHARRRTRRRHGDDESPDDGSRQRRRRRTSPSRSVSRERADTHHKKGPAQLESTEKDHQNHERHLRPNPSHSENTHQEGCSREKKTITDTDTPQHQRRHRHRRRSTSSNSSSSSTSTSSDPLSSLIGPLPRSKDDTSNSITRRGRGFTRHQRHPPTSNIDAHFSTGYDPTQDVDVGGPYESPPDDPNQENGADDWDNALEALRDRRAWQAKQADRMREAGFDDDEIERWKASASTRTGTGDADLDLDIRHVKWRKKGEGREWDAGKVQDQD</sequence>
<dbReference type="PANTHER" id="PTHR40132:SF1">
    <property type="entry name" value="PRE-MRNA-SPLICING FACTOR 38B"/>
    <property type="match status" value="1"/>
</dbReference>
<reference evidence="2" key="1">
    <citation type="submission" date="2023-01" db="EMBL/GenBank/DDBJ databases">
        <title>Exophiala dermititidis isolated from Cystic Fibrosis Patient.</title>
        <authorList>
            <person name="Kurbessoian T."/>
            <person name="Crocker A."/>
            <person name="Murante D."/>
            <person name="Hogan D.A."/>
            <person name="Stajich J.E."/>
        </authorList>
    </citation>
    <scope>NUCLEOTIDE SEQUENCE</scope>
    <source>
        <strain evidence="2">Ex8</strain>
    </source>
</reference>
<feature type="compositionally biased region" description="Basic residues" evidence="1">
    <location>
        <begin position="179"/>
        <end position="190"/>
    </location>
</feature>
<feature type="compositionally biased region" description="Basic and acidic residues" evidence="1">
    <location>
        <begin position="253"/>
        <end position="274"/>
    </location>
</feature>
<evidence type="ECO:0000313" key="2">
    <source>
        <dbReference type="EMBL" id="KAJ8991155.1"/>
    </source>
</evidence>
<dbReference type="AlphaFoldDB" id="A0AAN6IUC8"/>
<feature type="compositionally biased region" description="Basic and acidic residues" evidence="1">
    <location>
        <begin position="65"/>
        <end position="93"/>
    </location>
</feature>
<evidence type="ECO:0000313" key="3">
    <source>
        <dbReference type="Proteomes" id="UP001161757"/>
    </source>
</evidence>
<dbReference type="PANTHER" id="PTHR40132">
    <property type="entry name" value="PRE-MRNA-SPLICING FACTOR 38B"/>
    <property type="match status" value="1"/>
</dbReference>
<accession>A0AAN6IUC8</accession>
<protein>
    <recommendedName>
        <fullName evidence="4">Pre-mRNA-splicing factor 38B</fullName>
    </recommendedName>
</protein>
<evidence type="ECO:0008006" key="4">
    <source>
        <dbReference type="Google" id="ProtNLM"/>
    </source>
</evidence>
<feature type="compositionally biased region" description="Basic residues" evidence="1">
    <location>
        <begin position="106"/>
        <end position="117"/>
    </location>
</feature>
<comment type="caution">
    <text evidence="2">The sequence shown here is derived from an EMBL/GenBank/DDBJ whole genome shotgun (WGS) entry which is preliminary data.</text>
</comment>
<dbReference type="EMBL" id="JAJGCB010000009">
    <property type="protein sequence ID" value="KAJ8991155.1"/>
    <property type="molecule type" value="Genomic_DNA"/>
</dbReference>
<evidence type="ECO:0000256" key="1">
    <source>
        <dbReference type="SAM" id="MobiDB-lite"/>
    </source>
</evidence>
<organism evidence="2 3">
    <name type="scientific">Exophiala dermatitidis</name>
    <name type="common">Black yeast-like fungus</name>
    <name type="synonym">Wangiella dermatitidis</name>
    <dbReference type="NCBI Taxonomy" id="5970"/>
    <lineage>
        <taxon>Eukaryota</taxon>
        <taxon>Fungi</taxon>
        <taxon>Dikarya</taxon>
        <taxon>Ascomycota</taxon>
        <taxon>Pezizomycotina</taxon>
        <taxon>Eurotiomycetes</taxon>
        <taxon>Chaetothyriomycetidae</taxon>
        <taxon>Chaetothyriales</taxon>
        <taxon>Herpotrichiellaceae</taxon>
        <taxon>Exophiala</taxon>
    </lineage>
</organism>
<gene>
    <name evidence="2" type="ORF">HRR80_005207</name>
</gene>
<feature type="compositionally biased region" description="Basic residues" evidence="1">
    <location>
        <begin position="275"/>
        <end position="285"/>
    </location>
</feature>